<dbReference type="EMBL" id="FOIZ01000002">
    <property type="protein sequence ID" value="SEW40752.1"/>
    <property type="molecule type" value="Genomic_DNA"/>
</dbReference>
<name>A0A1I0RIN0_9RHOB</name>
<protein>
    <submittedName>
        <fullName evidence="1">Uncharacterized protein</fullName>
    </submittedName>
</protein>
<keyword evidence="2" id="KW-1185">Reference proteome</keyword>
<evidence type="ECO:0000313" key="2">
    <source>
        <dbReference type="Proteomes" id="UP000199167"/>
    </source>
</evidence>
<sequence>MRIWGWRMTDIGCAPRLDVVLVPYDDGAWVSVDVEDTNLEF</sequence>
<dbReference type="Proteomes" id="UP000199167">
    <property type="component" value="Unassembled WGS sequence"/>
</dbReference>
<evidence type="ECO:0000313" key="1">
    <source>
        <dbReference type="EMBL" id="SEW40752.1"/>
    </source>
</evidence>
<proteinExistence type="predicted"/>
<reference evidence="1 2" key="1">
    <citation type="submission" date="2016-10" db="EMBL/GenBank/DDBJ databases">
        <authorList>
            <person name="de Groot N.N."/>
        </authorList>
    </citation>
    <scope>NUCLEOTIDE SEQUENCE [LARGE SCALE GENOMIC DNA]</scope>
    <source>
        <strain evidence="1 2">DSM 17925</strain>
    </source>
</reference>
<gene>
    <name evidence="1" type="ORF">SAMN04488515_2739</name>
</gene>
<dbReference type="AlphaFoldDB" id="A0A1I0RIN0"/>
<organism evidence="1 2">
    <name type="scientific">Cognatiyoonia koreensis</name>
    <dbReference type="NCBI Taxonomy" id="364200"/>
    <lineage>
        <taxon>Bacteria</taxon>
        <taxon>Pseudomonadati</taxon>
        <taxon>Pseudomonadota</taxon>
        <taxon>Alphaproteobacteria</taxon>
        <taxon>Rhodobacterales</taxon>
        <taxon>Paracoccaceae</taxon>
        <taxon>Cognatiyoonia</taxon>
    </lineage>
</organism>
<accession>A0A1I0RIN0</accession>